<dbReference type="Proteomes" id="UP000467841">
    <property type="component" value="Unassembled WGS sequence"/>
</dbReference>
<reference evidence="2" key="1">
    <citation type="submission" date="2020-01" db="EMBL/GenBank/DDBJ databases">
        <authorList>
            <person name="Mishra B."/>
        </authorList>
    </citation>
    <scope>NUCLEOTIDE SEQUENCE [LARGE SCALE GENOMIC DNA]</scope>
</reference>
<gene>
    <name evidence="2" type="ORF">MERR_LOCUS7443</name>
</gene>
<sequence>MSAINSTFPLRRSEAIRRCTRRQWREEESSRWRRKWQSEEKTGAEKRAEERSSERRKWSREEKTGSEQRTGEGEDPQGNPSLCISSVLCFYLPFQILVV</sequence>
<organism evidence="2 3">
    <name type="scientific">Microthlaspi erraticum</name>
    <dbReference type="NCBI Taxonomy" id="1685480"/>
    <lineage>
        <taxon>Eukaryota</taxon>
        <taxon>Viridiplantae</taxon>
        <taxon>Streptophyta</taxon>
        <taxon>Embryophyta</taxon>
        <taxon>Tracheophyta</taxon>
        <taxon>Spermatophyta</taxon>
        <taxon>Magnoliopsida</taxon>
        <taxon>eudicotyledons</taxon>
        <taxon>Gunneridae</taxon>
        <taxon>Pentapetalae</taxon>
        <taxon>rosids</taxon>
        <taxon>malvids</taxon>
        <taxon>Brassicales</taxon>
        <taxon>Brassicaceae</taxon>
        <taxon>Coluteocarpeae</taxon>
        <taxon>Microthlaspi</taxon>
    </lineage>
</organism>
<accession>A0A6D2I4A7</accession>
<proteinExistence type="predicted"/>
<dbReference type="AlphaFoldDB" id="A0A6D2I4A7"/>
<feature type="compositionally biased region" description="Basic and acidic residues" evidence="1">
    <location>
        <begin position="22"/>
        <end position="72"/>
    </location>
</feature>
<protein>
    <submittedName>
        <fullName evidence="2">Uncharacterized protein</fullName>
    </submittedName>
</protein>
<name>A0A6D2I4A7_9BRAS</name>
<evidence type="ECO:0000313" key="3">
    <source>
        <dbReference type="Proteomes" id="UP000467841"/>
    </source>
</evidence>
<keyword evidence="3" id="KW-1185">Reference proteome</keyword>
<dbReference type="EMBL" id="CACVBM020000532">
    <property type="protein sequence ID" value="CAA7020208.1"/>
    <property type="molecule type" value="Genomic_DNA"/>
</dbReference>
<comment type="caution">
    <text evidence="2">The sequence shown here is derived from an EMBL/GenBank/DDBJ whole genome shotgun (WGS) entry which is preliminary data.</text>
</comment>
<feature type="region of interest" description="Disordered" evidence="1">
    <location>
        <begin position="22"/>
        <end position="80"/>
    </location>
</feature>
<evidence type="ECO:0000313" key="2">
    <source>
        <dbReference type="EMBL" id="CAA7020208.1"/>
    </source>
</evidence>
<evidence type="ECO:0000256" key="1">
    <source>
        <dbReference type="SAM" id="MobiDB-lite"/>
    </source>
</evidence>